<name>A0A6C0FG45_9ZZZZ</name>
<sequence length="55" mass="6633">MDNQHELHEQYVQTFTKKEKRGYEIAKGLLGMSFDLEKSIGYQEWKKKQKDNNNK</sequence>
<evidence type="ECO:0000313" key="1">
    <source>
        <dbReference type="EMBL" id="QHT38015.1"/>
    </source>
</evidence>
<protein>
    <submittedName>
        <fullName evidence="1">Uncharacterized protein</fullName>
    </submittedName>
</protein>
<dbReference type="EMBL" id="MN738823">
    <property type="protein sequence ID" value="QHT38015.1"/>
    <property type="molecule type" value="Genomic_DNA"/>
</dbReference>
<organism evidence="1">
    <name type="scientific">viral metagenome</name>
    <dbReference type="NCBI Taxonomy" id="1070528"/>
    <lineage>
        <taxon>unclassified sequences</taxon>
        <taxon>metagenomes</taxon>
        <taxon>organismal metagenomes</taxon>
    </lineage>
</organism>
<accession>A0A6C0FG45</accession>
<proteinExistence type="predicted"/>
<dbReference type="AlphaFoldDB" id="A0A6C0FG45"/>
<reference evidence="1" key="1">
    <citation type="journal article" date="2020" name="Nature">
        <title>Giant virus diversity and host interactions through global metagenomics.</title>
        <authorList>
            <person name="Schulz F."/>
            <person name="Roux S."/>
            <person name="Paez-Espino D."/>
            <person name="Jungbluth S."/>
            <person name="Walsh D.A."/>
            <person name="Denef V.J."/>
            <person name="McMahon K.D."/>
            <person name="Konstantinidis K.T."/>
            <person name="Eloe-Fadrosh E.A."/>
            <person name="Kyrpides N.C."/>
            <person name="Woyke T."/>
        </authorList>
    </citation>
    <scope>NUCLEOTIDE SEQUENCE</scope>
    <source>
        <strain evidence="1">GVMAG-S-ERX556049-19</strain>
    </source>
</reference>